<dbReference type="UniPathway" id="UPA00143"/>
<dbReference type="Proteomes" id="UP000274131">
    <property type="component" value="Unassembled WGS sequence"/>
</dbReference>
<dbReference type="Gene3D" id="1.25.40.20">
    <property type="entry name" value="Ankyrin repeat-containing domain"/>
    <property type="match status" value="1"/>
</dbReference>
<evidence type="ECO:0000313" key="13">
    <source>
        <dbReference type="WBParaSite" id="EVEC_0000593901-mRNA-1"/>
    </source>
</evidence>
<feature type="region of interest" description="Disordered" evidence="8">
    <location>
        <begin position="1466"/>
        <end position="1491"/>
    </location>
</feature>
<dbReference type="CDD" id="cd00078">
    <property type="entry name" value="HECTc"/>
    <property type="match status" value="1"/>
</dbReference>
<evidence type="ECO:0000256" key="6">
    <source>
        <dbReference type="PROSITE-ProRule" id="PRU00104"/>
    </source>
</evidence>
<accession>A0A158QAM8</accession>
<dbReference type="InterPro" id="IPR000569">
    <property type="entry name" value="HECT_dom"/>
</dbReference>
<keyword evidence="12" id="KW-1185">Reference proteome</keyword>
<dbReference type="FunFam" id="1.25.10.10:FF:001133">
    <property type="entry name" value="Hectd1 protein"/>
    <property type="match status" value="1"/>
</dbReference>
<dbReference type="Gene3D" id="3.90.1750.10">
    <property type="entry name" value="Hect, E3 ligase catalytic domains"/>
    <property type="match status" value="2"/>
</dbReference>
<dbReference type="GO" id="GO:0043161">
    <property type="term" value="P:proteasome-mediated ubiquitin-dependent protein catabolic process"/>
    <property type="evidence" value="ECO:0007669"/>
    <property type="project" value="TreeGrafter"/>
</dbReference>
<dbReference type="Gene3D" id="1.25.10.10">
    <property type="entry name" value="Leucine-rich Repeat Variant"/>
    <property type="match status" value="1"/>
</dbReference>
<evidence type="ECO:0000256" key="2">
    <source>
        <dbReference type="ARBA" id="ARBA00006331"/>
    </source>
</evidence>
<comment type="catalytic activity">
    <reaction evidence="1 7">
        <text>S-ubiquitinyl-[E2 ubiquitin-conjugating enzyme]-L-cysteine + [acceptor protein]-L-lysine = [E2 ubiquitin-conjugating enzyme]-L-cysteine + N(6)-ubiquitinyl-[acceptor protein]-L-lysine.</text>
        <dbReference type="EC" id="2.3.2.26"/>
    </reaction>
</comment>
<evidence type="ECO:0000259" key="9">
    <source>
        <dbReference type="PROSITE" id="PS50237"/>
    </source>
</evidence>
<dbReference type="Pfam" id="PF07738">
    <property type="entry name" value="Sad1_UNC"/>
    <property type="match status" value="1"/>
</dbReference>
<evidence type="ECO:0000256" key="3">
    <source>
        <dbReference type="ARBA" id="ARBA00022679"/>
    </source>
</evidence>
<dbReference type="SUPFAM" id="SSF49785">
    <property type="entry name" value="Galactose-binding domain-like"/>
    <property type="match status" value="1"/>
</dbReference>
<dbReference type="InterPro" id="IPR045322">
    <property type="entry name" value="HECTD1/TRIP12-like"/>
</dbReference>
<dbReference type="OrthoDB" id="412600at2759"/>
<feature type="region of interest" description="Disordered" evidence="8">
    <location>
        <begin position="1344"/>
        <end position="1387"/>
    </location>
</feature>
<keyword evidence="4 6" id="KW-0833">Ubl conjugation pathway</keyword>
<dbReference type="SUPFAM" id="SSF48403">
    <property type="entry name" value="Ankyrin repeat"/>
    <property type="match status" value="1"/>
</dbReference>
<dbReference type="InterPro" id="IPR037252">
    <property type="entry name" value="Mib_Herc2_sf"/>
</dbReference>
<dbReference type="InterPro" id="IPR010606">
    <property type="entry name" value="Mib_Herc2"/>
</dbReference>
<feature type="compositionally biased region" description="Polar residues" evidence="8">
    <location>
        <begin position="1466"/>
        <end position="1483"/>
    </location>
</feature>
<comment type="similarity">
    <text evidence="2 7">Belongs to the UPL family. K-HECT subfamily.</text>
</comment>
<dbReference type="GO" id="GO:0070534">
    <property type="term" value="P:protein K63-linked ubiquitination"/>
    <property type="evidence" value="ECO:0007669"/>
    <property type="project" value="TreeGrafter"/>
</dbReference>
<dbReference type="WBParaSite" id="EVEC_0000593901-mRNA-1">
    <property type="protein sequence ID" value="EVEC_0000593901-mRNA-1"/>
    <property type="gene ID" value="EVEC_0000593901"/>
</dbReference>
<dbReference type="EC" id="2.3.2.26" evidence="7"/>
<proteinExistence type="inferred from homology"/>
<dbReference type="SMART" id="SM00248">
    <property type="entry name" value="ANK"/>
    <property type="match status" value="2"/>
</dbReference>
<dbReference type="InterPro" id="IPR011989">
    <property type="entry name" value="ARM-like"/>
</dbReference>
<organism evidence="13">
    <name type="scientific">Enterobius vermicularis</name>
    <name type="common">Human pinworm</name>
    <dbReference type="NCBI Taxonomy" id="51028"/>
    <lineage>
        <taxon>Eukaryota</taxon>
        <taxon>Metazoa</taxon>
        <taxon>Ecdysozoa</taxon>
        <taxon>Nematoda</taxon>
        <taxon>Chromadorea</taxon>
        <taxon>Rhabditida</taxon>
        <taxon>Spirurina</taxon>
        <taxon>Oxyuridomorpha</taxon>
        <taxon>Oxyuroidea</taxon>
        <taxon>Oxyuridae</taxon>
        <taxon>Enterobius</taxon>
    </lineage>
</organism>
<dbReference type="PANTHER" id="PTHR45670:SF1">
    <property type="entry name" value="E3 UBIQUITIN-PROTEIN LIGASE HECTD1"/>
    <property type="match status" value="1"/>
</dbReference>
<reference evidence="11 12" key="2">
    <citation type="submission" date="2018-10" db="EMBL/GenBank/DDBJ databases">
        <authorList>
            <consortium name="Pathogen Informatics"/>
        </authorList>
    </citation>
    <scope>NUCLEOTIDE SEQUENCE [LARGE SCALE GENOMIC DNA]</scope>
</reference>
<dbReference type="InterPro" id="IPR036770">
    <property type="entry name" value="Ankyrin_rpt-contain_sf"/>
</dbReference>
<dbReference type="EMBL" id="UXUI01008199">
    <property type="protein sequence ID" value="VDD90799.1"/>
    <property type="molecule type" value="Genomic_DNA"/>
</dbReference>
<dbReference type="InterPro" id="IPR035983">
    <property type="entry name" value="Hect_E3_ubiquitin_ligase"/>
</dbReference>
<dbReference type="Gene3D" id="2.60.120.260">
    <property type="entry name" value="Galactose-binding domain-like"/>
    <property type="match status" value="1"/>
</dbReference>
<dbReference type="Gene3D" id="2.30.30.40">
    <property type="entry name" value="SH3 Domains"/>
    <property type="match status" value="1"/>
</dbReference>
<dbReference type="PANTHER" id="PTHR45670">
    <property type="entry name" value="E3 UBIQUITIN-PROTEIN LIGASE TRIP12"/>
    <property type="match status" value="1"/>
</dbReference>
<comment type="function">
    <text evidence="7">E3 ubiquitin-protein ligase which accepts ubiquitin from an E2 ubiquitin-conjugating enzyme in the form of a thioester and then directly transfers the ubiquitin to targeted substrates.</text>
</comment>
<dbReference type="PROSITE" id="PS50297">
    <property type="entry name" value="ANK_REP_REGION"/>
    <property type="match status" value="1"/>
</dbReference>
<dbReference type="GO" id="GO:0061630">
    <property type="term" value="F:ubiquitin protein ligase activity"/>
    <property type="evidence" value="ECO:0007669"/>
    <property type="project" value="UniProtKB-UniRule"/>
</dbReference>
<evidence type="ECO:0000256" key="7">
    <source>
        <dbReference type="RuleBase" id="RU369009"/>
    </source>
</evidence>
<dbReference type="FunFam" id="3.30.2410.10:FF:000007">
    <property type="entry name" value="Putative E3 ubiquitin-protein ligase HECTD1"/>
    <property type="match status" value="1"/>
</dbReference>
<dbReference type="SUPFAM" id="SSF56204">
    <property type="entry name" value="Hect, E3 ligase catalytic domain"/>
    <property type="match status" value="1"/>
</dbReference>
<dbReference type="STRING" id="51028.A0A158QAM8"/>
<dbReference type="Pfam" id="PF00632">
    <property type="entry name" value="HECT"/>
    <property type="match status" value="1"/>
</dbReference>
<sequence length="2220" mass="247227">MDGVDPNTLLEWLQTGVGEERDLQMMALEQLCMLLLMSDNIDRCFESCPPRTFLPTLCKIFLDDTATENVLEVTARAITYYLDVSNECTRRITQVEGAVKAICNRLAAAEMTNRTSKDLAEQCVKLLEHICQRETSAVYDAGGLQCMLALVRQHGQSVHRDTVHSAMSVVTRLCSKMEPSDSAMPQCSADLGALIEHDDIKVSECALRCFAALTDRFIRKSMDPVELARHGNLVDHLLNSLHLSSVQSAPSLALPTSTSLINLCRGSAAVTEQVVSSNLLVPALKTVLCSKDERCVMDAMRFCDLLIILLCEGRHALPRSSTSSSVSSRSETSVFERSHRHLIDSIRQRDTDALIDAVESGQVDANFTDDVGQTLLNWASAFGTVDMVTYLCDKGADVNKGQRSSSLHYAACFGRPDSAVFMCMRCNLVLQNVGIIQFKIVKVLLKNGANPELRDEEGKTALDKARERTEEGHQQVSAILESPSSYMQKDETGLTVFTMIIFDNPFSLNELYMKSFQRTMGTTILKSSVSLIRKTVHHMSPESLKFLVSNNFSSGPEGVSLFLSGQKLAEGIVNVIVTMLDHEDNIEGQENVLLSSKLFDAFLGAQRRRKSGVVSSAFKNSASEDVWEIVREKHYRWKDWRIIKTSDSFYIWCDAVAMELRFFVLKSLVECFPETGADSAEKRGEFLDKLTKARSAVPLGSPLLSIKIGKWVLKSTKAGELSIISAHISSSDILFSPVSNVSFDFVTGWAARGDGRRLRFRTEARKAKLQEMAKNLWENYIKEAQAKPRDALIELQKAAASIDLYIVHLIFKAISKSLKYLRDSVVNDSLLSTFELSISGLVGALLSLLCIVSNKKDCSSYFLQHFSDSRSLAALVRKVVLILEAVEKFPQYLYDTPGGSSYGLQLLCRKIKLKLELSQPLQKSNNQNQFIDRTGSLMKTEPLTTVGQLKNFILKMVSKQWYDRGRETFNFVKQIKEAKKSGDKLNFVYTSDFDEQENFTVLAGVIYWLGTNGKTSSEWTNPASVQVIHATSSDGSRQPYGKPEDIFSRDVNAINCHTSDDKNSHFTMDLGIYMFPTMYSLRHARGYGRSALRNWLLQGSRNGRSWDTLISHENDTSLNEVGSTASWPISCPKGKGPYRFLRIMQNGKNASDQTCYLSLSGFEVYGPVVDVVVENKGSSTTASSTTPAGDEKEGNSVVKEFGITYLPSGPNNNKLACGVLGPEVLSMFRYRRSLRHENPPAEKSSPVVSADADAVCSVGSRVTRGPDWKWGAQDGENGWVDVRWDSSIANSYRYGFDGKFDITVKSSGSNPAAVVPIPVSDAIIKFWLIFTMIMFTGSRETKNKATASSTISQKSMSTTNLSDESKTEKHPSVASTNQAASAESLQHQTPSLENLLARSRIYDEKIPEVVNDDGSGPTTEVAGAGCSFLGYESAVFYYCLISTLNFSLSVSAPDLVVMRQQRAQASTSAEFRNDPSSETQEGSVNGAGDSISSGVLGAAPGIVMGEADRLLSEQRLRASNSERQQRNVSGLNRTWDDEFVLKQQFPVLIPAFDPRPGRPNVNQTQEIELPVNVSDENEPKLRLYVRGPNLANIANVTVELNDDKASFFFFLQQLVQNVDWGQKSERTRRIWEPTYTLVYEEIFDDCDVNDENLSLRKSSQIAPAIVNETLALLSVLHKLGGMLEDREMSSETFISEKLTQKLMQELADPLVVAAGALPSWCDLLIYQHPCLFSVETRTYFLQATAFGTARAIVWLQARRDQVCEVVAPGIVFISSVRRDDHYPEYRIGRIKHERIKVPRSDDQLLEYAARVMKFHADRKAVLEIEYQEEEGTGLGPTLEFYALVAAEFQKKSLAMWICDDSDEDQMKREETAVDLGEGVKPPGYYVRRAGGLFPAALPPFSEDNKRAVELFRMLGVFLAKVIQDGRLVDLPLARPFFKLLVNTGVVDMTTHDLRNILTLDDFEEVSPMNGRILKELTALVGRKRAIEADLSLDPEVKRRRIDRLMLNVNGTECSVEDLSLSFVVNPPSNVFTYSELNLVEGGSNMDVTTENMDLYVEKCTDFYLNTGIRNQITALREGFDTVFPLKSLRMFAPEEVQTLLSGEQYPEWTRDDIINYTEPKLGYTKDSPGFLRFVDVLVGMTPSERKSFLQFTTGCSSLPPGGLANLHPRLTVVRKVDSGDGSYPSVNTCVHYLKLPDYSSTEILRERLLTATAEKGFHLN</sequence>
<dbReference type="PROSITE" id="PS51416">
    <property type="entry name" value="MIB_HERC2"/>
    <property type="match status" value="1"/>
</dbReference>
<feature type="repeat" description="ANK" evidence="5">
    <location>
        <begin position="371"/>
        <end position="403"/>
    </location>
</feature>
<feature type="domain" description="HECT" evidence="9">
    <location>
        <begin position="1899"/>
        <end position="2220"/>
    </location>
</feature>
<feature type="compositionally biased region" description="Polar residues" evidence="8">
    <location>
        <begin position="1344"/>
        <end position="1362"/>
    </location>
</feature>
<reference evidence="13" key="1">
    <citation type="submission" date="2016-04" db="UniProtKB">
        <authorList>
            <consortium name="WormBaseParasite"/>
        </authorList>
    </citation>
    <scope>IDENTIFICATION</scope>
</reference>
<dbReference type="SUPFAM" id="SSF159034">
    <property type="entry name" value="Mib/herc2 domain-like"/>
    <property type="match status" value="1"/>
</dbReference>
<dbReference type="GO" id="GO:0016607">
    <property type="term" value="C:nuclear speck"/>
    <property type="evidence" value="ECO:0007669"/>
    <property type="project" value="TreeGrafter"/>
</dbReference>
<feature type="domain" description="MIB/HERC2" evidence="10">
    <location>
        <begin position="1248"/>
        <end position="1308"/>
    </location>
</feature>
<dbReference type="InterPro" id="IPR002110">
    <property type="entry name" value="Ankyrin_rpt"/>
</dbReference>
<feature type="active site" description="Glycyl thioester intermediate" evidence="6">
    <location>
        <position position="2189"/>
    </location>
</feature>
<comment type="pathway">
    <text evidence="7">Protein modification; protein ubiquitination.</text>
</comment>
<dbReference type="InterPro" id="IPR008979">
    <property type="entry name" value="Galactose-bd-like_sf"/>
</dbReference>
<protein>
    <recommendedName>
        <fullName evidence="7">E3 ubiquitin-protein ligase</fullName>
        <ecNumber evidence="7">2.3.2.26</ecNumber>
    </recommendedName>
</protein>
<evidence type="ECO:0000313" key="12">
    <source>
        <dbReference type="Proteomes" id="UP000274131"/>
    </source>
</evidence>
<dbReference type="SUPFAM" id="SSF48371">
    <property type="entry name" value="ARM repeat"/>
    <property type="match status" value="1"/>
</dbReference>
<dbReference type="PROSITE" id="PS50088">
    <property type="entry name" value="ANK_REPEAT"/>
    <property type="match status" value="1"/>
</dbReference>
<dbReference type="PROSITE" id="PS50237">
    <property type="entry name" value="HECT"/>
    <property type="match status" value="1"/>
</dbReference>
<dbReference type="Gene3D" id="3.30.2410.10">
    <property type="entry name" value="Hect, E3 ligase catalytic domain"/>
    <property type="match status" value="1"/>
</dbReference>
<dbReference type="SMART" id="SM00119">
    <property type="entry name" value="HECTc"/>
    <property type="match status" value="1"/>
</dbReference>
<name>A0A158QAM8_ENTVE</name>
<gene>
    <name evidence="11" type="ORF">EVEC_LOCUS5550</name>
</gene>
<keyword evidence="5" id="KW-0040">ANK repeat</keyword>
<evidence type="ECO:0000256" key="5">
    <source>
        <dbReference type="PROSITE-ProRule" id="PRU00023"/>
    </source>
</evidence>
<dbReference type="Pfam" id="PF12796">
    <property type="entry name" value="Ank_2"/>
    <property type="match status" value="1"/>
</dbReference>
<dbReference type="InterPro" id="IPR016024">
    <property type="entry name" value="ARM-type_fold"/>
</dbReference>
<dbReference type="InterPro" id="IPR012919">
    <property type="entry name" value="SUN_dom"/>
</dbReference>
<evidence type="ECO:0000256" key="8">
    <source>
        <dbReference type="SAM" id="MobiDB-lite"/>
    </source>
</evidence>
<keyword evidence="3 7" id="KW-0808">Transferase</keyword>
<dbReference type="GO" id="GO:0046872">
    <property type="term" value="F:metal ion binding"/>
    <property type="evidence" value="ECO:0007669"/>
    <property type="project" value="InterPro"/>
</dbReference>
<dbReference type="Gene3D" id="3.30.2160.10">
    <property type="entry name" value="Hect, E3 ligase catalytic domain"/>
    <property type="match status" value="1"/>
</dbReference>
<evidence type="ECO:0000256" key="4">
    <source>
        <dbReference type="ARBA" id="ARBA00022786"/>
    </source>
</evidence>
<evidence type="ECO:0000313" key="11">
    <source>
        <dbReference type="EMBL" id="VDD90799.1"/>
    </source>
</evidence>
<evidence type="ECO:0000259" key="10">
    <source>
        <dbReference type="PROSITE" id="PS51416"/>
    </source>
</evidence>
<feature type="compositionally biased region" description="Polar residues" evidence="8">
    <location>
        <begin position="1373"/>
        <end position="1387"/>
    </location>
</feature>
<evidence type="ECO:0000256" key="1">
    <source>
        <dbReference type="ARBA" id="ARBA00000885"/>
    </source>
</evidence>